<evidence type="ECO:0000313" key="2">
    <source>
        <dbReference type="EMBL" id="PCS21950.1"/>
    </source>
</evidence>
<comment type="caution">
    <text evidence="2">The sequence shown here is derived from an EMBL/GenBank/DDBJ whole genome shotgun (WGS) entry which is preliminary data.</text>
</comment>
<keyword evidence="2" id="KW-0282">Flagellum</keyword>
<accession>A0A2A5T1E9</accession>
<dbReference type="InterPro" id="IPR014549">
    <property type="entry name" value="FlgO"/>
</dbReference>
<dbReference type="InterPro" id="IPR041215">
    <property type="entry name" value="FlgO_dom"/>
</dbReference>
<dbReference type="EMBL" id="NBYY01000028">
    <property type="protein sequence ID" value="PCS21950.1"/>
    <property type="molecule type" value="Genomic_DNA"/>
</dbReference>
<name>A0A2A5T1E9_9GAMM</name>
<keyword evidence="2" id="KW-0966">Cell projection</keyword>
<dbReference type="RefSeq" id="WP_097356920.1">
    <property type="nucleotide sequence ID" value="NZ_CAWNJE010000037.1"/>
</dbReference>
<evidence type="ECO:0000259" key="1">
    <source>
        <dbReference type="Pfam" id="PF17680"/>
    </source>
</evidence>
<organism evidence="2 3">
    <name type="scientific">Candidatus Enterovibrio escicola</name>
    <dbReference type="NCBI Taxonomy" id="1927127"/>
    <lineage>
        <taxon>Bacteria</taxon>
        <taxon>Pseudomonadati</taxon>
        <taxon>Pseudomonadota</taxon>
        <taxon>Gammaproteobacteria</taxon>
        <taxon>Vibrionales</taxon>
        <taxon>Vibrionaceae</taxon>
        <taxon>Enterovibrio</taxon>
    </lineage>
</organism>
<protein>
    <submittedName>
        <fullName evidence="2">Flagellar protein FlgO</fullName>
    </submittedName>
</protein>
<reference evidence="3" key="1">
    <citation type="submission" date="2017-04" db="EMBL/GenBank/DDBJ databases">
        <title>Genome evolution of the luminous symbionts of deep sea anglerfish.</title>
        <authorList>
            <person name="Hendry T.A."/>
        </authorList>
    </citation>
    <scope>NUCLEOTIDE SEQUENCE [LARGE SCALE GENOMIC DNA]</scope>
</reference>
<dbReference type="Pfam" id="PF17680">
    <property type="entry name" value="FlgO"/>
    <property type="match status" value="1"/>
</dbReference>
<evidence type="ECO:0000313" key="3">
    <source>
        <dbReference type="Proteomes" id="UP000219020"/>
    </source>
</evidence>
<keyword evidence="2" id="KW-0969">Cilium</keyword>
<dbReference type="AlphaFoldDB" id="A0A2A5T1E9"/>
<dbReference type="Proteomes" id="UP000219020">
    <property type="component" value="Unassembled WGS sequence"/>
</dbReference>
<proteinExistence type="predicted"/>
<dbReference type="OrthoDB" id="6116374at2"/>
<keyword evidence="3" id="KW-1185">Reference proteome</keyword>
<gene>
    <name evidence="2" type="ORF">BTN49_2415</name>
</gene>
<dbReference type="GeneID" id="66952183"/>
<feature type="domain" description="FlgO" evidence="1">
    <location>
        <begin position="50"/>
        <end position="176"/>
    </location>
</feature>
<sequence>MKNWIVILLSLATASCAYNPIYNGKEPYSGSPFLLQQKPRHTLDYFLNGLTIELLETNNYLTAKTPMAIVSFVDIEDMSESNWLGNTVTEGMIYQLQRRGFTVIDFKNTGSIRVTHKGDFTLSRNWKELNPEQNIDYVLTGTMLRQGGGILVNARIVGMRSRVVIAAAQGFLPADRIGRDLDTLRKVRIEDGVIIRGDKHKHTPETIMLKP</sequence>
<dbReference type="PROSITE" id="PS51257">
    <property type="entry name" value="PROKAR_LIPOPROTEIN"/>
    <property type="match status" value="1"/>
</dbReference>
<dbReference type="PIRSF" id="PIRSF028688">
    <property type="entry name" value="UCP_imp_028688"/>
    <property type="match status" value="1"/>
</dbReference>